<dbReference type="Gene3D" id="3.10.310.70">
    <property type="match status" value="1"/>
</dbReference>
<dbReference type="Pfam" id="PF07969">
    <property type="entry name" value="Amidohydro_3"/>
    <property type="match status" value="1"/>
</dbReference>
<proteinExistence type="predicted"/>
<reference evidence="2 3" key="1">
    <citation type="submission" date="2024-03" db="EMBL/GenBank/DDBJ databases">
        <title>Draft genome sequence of Pseudonocardia tropica JCM 19149.</title>
        <authorList>
            <person name="Butdee W."/>
            <person name="Duangmal K."/>
        </authorList>
    </citation>
    <scope>NUCLEOTIDE SEQUENCE [LARGE SCALE GENOMIC DNA]</scope>
    <source>
        <strain evidence="2 3">JCM 19149</strain>
    </source>
</reference>
<organism evidence="2 3">
    <name type="scientific">Pseudonocardia tropica</name>
    <dbReference type="NCBI Taxonomy" id="681289"/>
    <lineage>
        <taxon>Bacteria</taxon>
        <taxon>Bacillati</taxon>
        <taxon>Actinomycetota</taxon>
        <taxon>Actinomycetes</taxon>
        <taxon>Pseudonocardiales</taxon>
        <taxon>Pseudonocardiaceae</taxon>
        <taxon>Pseudonocardia</taxon>
    </lineage>
</organism>
<dbReference type="SUPFAM" id="SSF51556">
    <property type="entry name" value="Metallo-dependent hydrolases"/>
    <property type="match status" value="1"/>
</dbReference>
<protein>
    <submittedName>
        <fullName evidence="2">Amidohydrolase family protein</fullName>
    </submittedName>
</protein>
<keyword evidence="3" id="KW-1185">Reference proteome</keyword>
<accession>A0ABV1JVH3</accession>
<dbReference type="PANTHER" id="PTHR22642">
    <property type="entry name" value="IMIDAZOLONEPROPIONASE"/>
    <property type="match status" value="1"/>
</dbReference>
<gene>
    <name evidence="2" type="ORF">WHI96_13965</name>
</gene>
<dbReference type="RefSeq" id="WP_345653712.1">
    <property type="nucleotide sequence ID" value="NZ_BAABLY010000090.1"/>
</dbReference>
<dbReference type="InterPro" id="IPR011059">
    <property type="entry name" value="Metal-dep_hydrolase_composite"/>
</dbReference>
<feature type="domain" description="Amidohydrolase 3" evidence="1">
    <location>
        <begin position="44"/>
        <end position="482"/>
    </location>
</feature>
<comment type="caution">
    <text evidence="2">The sequence shown here is derived from an EMBL/GenBank/DDBJ whole genome shotgun (WGS) entry which is preliminary data.</text>
</comment>
<dbReference type="EMBL" id="JBEDNP010000007">
    <property type="protein sequence ID" value="MEQ3539930.1"/>
    <property type="molecule type" value="Genomic_DNA"/>
</dbReference>
<dbReference type="Proteomes" id="UP001464923">
    <property type="component" value="Unassembled WGS sequence"/>
</dbReference>
<evidence type="ECO:0000313" key="3">
    <source>
        <dbReference type="Proteomes" id="UP001464923"/>
    </source>
</evidence>
<dbReference type="Gene3D" id="2.30.40.10">
    <property type="entry name" value="Urease, subunit C, domain 1"/>
    <property type="match status" value="1"/>
</dbReference>
<dbReference type="Gene3D" id="3.20.20.140">
    <property type="entry name" value="Metal-dependent hydrolases"/>
    <property type="match status" value="1"/>
</dbReference>
<sequence length="486" mass="50835">MAVVLRAVRFPGPGPEVDLRLAGGIVEAVVPAGSADLRRRGDEEIGAPGARVLPGLVDSHVHWTQWAQARNRVDVGGARSPERAAALLAGAAAGRTGLVTGQGFRAGLWSRRPHKDVLERALPGVAVALVSDDLHAAWLSPAALAVLGRDHPTGLFVEEQARIVVAELTAAVGDDESDRAALDAASAAAASGLTGIGDFEFADALAAWSRRAAGGRLPLRVRAAVWEPWLDRTVAAGLRTGDVVEGTAGLLEVGPFKVLADGSLNTRTAACHHPYPDAADGHGVVTMSTEELVALLVRVRGHGLEPAVHAIGDRANAMVLDAFDRSPGPGRIEHAQLVRVQDVARFVRPGLVASVQPQHATADRDVAERHWPTVTARAFPFADLAAAGARLEFGSDAPVSPPDPWAALADAITRTDDDRPPWHPEQALDRRTALRAASAGRAAVRAGDPADLTVVGTDPLAVDPSELRETPVLLTLCGGEPTHRTL</sequence>
<dbReference type="InterPro" id="IPR013108">
    <property type="entry name" value="Amidohydro_3"/>
</dbReference>
<evidence type="ECO:0000259" key="1">
    <source>
        <dbReference type="Pfam" id="PF07969"/>
    </source>
</evidence>
<dbReference type="SUPFAM" id="SSF51338">
    <property type="entry name" value="Composite domain of metallo-dependent hydrolases"/>
    <property type="match status" value="1"/>
</dbReference>
<dbReference type="InterPro" id="IPR032466">
    <property type="entry name" value="Metal_Hydrolase"/>
</dbReference>
<name>A0ABV1JVH3_9PSEU</name>
<dbReference type="PANTHER" id="PTHR22642:SF2">
    <property type="entry name" value="PROTEIN LONG AFTER FAR-RED 3"/>
    <property type="match status" value="1"/>
</dbReference>
<evidence type="ECO:0000313" key="2">
    <source>
        <dbReference type="EMBL" id="MEQ3539930.1"/>
    </source>
</evidence>